<dbReference type="GO" id="GO:0005634">
    <property type="term" value="C:nucleus"/>
    <property type="evidence" value="ECO:0007669"/>
    <property type="project" value="TreeGrafter"/>
</dbReference>
<dbReference type="Proteomes" id="UP001324427">
    <property type="component" value="Unassembled WGS sequence"/>
</dbReference>
<dbReference type="PANTHER" id="PTHR46191">
    <property type="match status" value="1"/>
</dbReference>
<comment type="caution">
    <text evidence="1">The sequence shown here is derived from an EMBL/GenBank/DDBJ whole genome shotgun (WGS) entry which is preliminary data.</text>
</comment>
<sequence>MPKRNLLLCFDAFGTLFTPTRPIATQYGEVARSLGLGGFTDEQVHDSFKKAYKLSAKQYPNFGKADGMNAEGWWTDIIHNTFRPLVGAEQLHEELAPRLLYRFHSEEGYKLMPGVTSLLRGLRSRYQDHESRTVVGVVTNSDERVPDILTSFGLKVSPLKFGTKPMGSNTPGEQHDVDFSVMSYDVGHEKPDKRIFDAAEGMLKSLPGAGDSDLNAWDKVYIGDEYEKDVVGARDAGWYAVLINRDAAGTPDDVENLDEASPGDLLQYLEGHPAVAFSGLERLAPWLGIHIPH</sequence>
<evidence type="ECO:0000313" key="1">
    <source>
        <dbReference type="EMBL" id="KAK4547774.1"/>
    </source>
</evidence>
<organism evidence="1 2">
    <name type="scientific">Oleoguttula mirabilis</name>
    <dbReference type="NCBI Taxonomy" id="1507867"/>
    <lineage>
        <taxon>Eukaryota</taxon>
        <taxon>Fungi</taxon>
        <taxon>Dikarya</taxon>
        <taxon>Ascomycota</taxon>
        <taxon>Pezizomycotina</taxon>
        <taxon>Dothideomycetes</taxon>
        <taxon>Dothideomycetidae</taxon>
        <taxon>Mycosphaerellales</taxon>
        <taxon>Teratosphaeriaceae</taxon>
        <taxon>Oleoguttula</taxon>
    </lineage>
</organism>
<dbReference type="PANTHER" id="PTHR46191:SF2">
    <property type="entry name" value="HALOACID DEHALOGENASE-LIKE HYDROLASE DOMAIN-CONTAINING PROTEIN 3"/>
    <property type="match status" value="1"/>
</dbReference>
<gene>
    <name evidence="1" type="ORF">LTR36_000732</name>
</gene>
<dbReference type="InterPro" id="IPR036412">
    <property type="entry name" value="HAD-like_sf"/>
</dbReference>
<dbReference type="AlphaFoldDB" id="A0AAV9JS10"/>
<evidence type="ECO:0008006" key="3">
    <source>
        <dbReference type="Google" id="ProtNLM"/>
    </source>
</evidence>
<accession>A0AAV9JS10</accession>
<dbReference type="EMBL" id="JAVFHQ010000010">
    <property type="protein sequence ID" value="KAK4547774.1"/>
    <property type="molecule type" value="Genomic_DNA"/>
</dbReference>
<name>A0AAV9JS10_9PEZI</name>
<evidence type="ECO:0000313" key="2">
    <source>
        <dbReference type="Proteomes" id="UP001324427"/>
    </source>
</evidence>
<dbReference type="Gene3D" id="3.40.50.1000">
    <property type="entry name" value="HAD superfamily/HAD-like"/>
    <property type="match status" value="1"/>
</dbReference>
<dbReference type="Pfam" id="PF00702">
    <property type="entry name" value="Hydrolase"/>
    <property type="match status" value="1"/>
</dbReference>
<reference evidence="1 2" key="1">
    <citation type="submission" date="2021-11" db="EMBL/GenBank/DDBJ databases">
        <title>Black yeast isolated from Biological Soil Crust.</title>
        <authorList>
            <person name="Kurbessoian T."/>
        </authorList>
    </citation>
    <scope>NUCLEOTIDE SEQUENCE [LARGE SCALE GENOMIC DNA]</scope>
    <source>
        <strain evidence="1 2">CCFEE 5522</strain>
    </source>
</reference>
<dbReference type="SUPFAM" id="SSF56784">
    <property type="entry name" value="HAD-like"/>
    <property type="match status" value="1"/>
</dbReference>
<protein>
    <recommendedName>
        <fullName evidence="3">Haloacid dehalogenase</fullName>
    </recommendedName>
</protein>
<proteinExistence type="predicted"/>
<keyword evidence="2" id="KW-1185">Reference proteome</keyword>
<dbReference type="InterPro" id="IPR044924">
    <property type="entry name" value="HAD-SF_hydro_IA_REG-2-like_cap"/>
</dbReference>
<dbReference type="InterPro" id="IPR051828">
    <property type="entry name" value="HAD-like_hydrolase_domain"/>
</dbReference>
<dbReference type="InterPro" id="IPR023214">
    <property type="entry name" value="HAD_sf"/>
</dbReference>
<dbReference type="Gene3D" id="1.10.150.720">
    <property type="entry name" value="Haloacid dehalogenase-like hydrolase"/>
    <property type="match status" value="1"/>
</dbReference>